<dbReference type="EMBL" id="FO117623">
    <property type="protein sequence ID" value="CCG01729.1"/>
    <property type="molecule type" value="Genomic_DNA"/>
</dbReference>
<feature type="compositionally biased region" description="Basic and acidic residues" evidence="1">
    <location>
        <begin position="395"/>
        <end position="410"/>
    </location>
</feature>
<keyword evidence="2" id="KW-0472">Membrane</keyword>
<dbReference type="Proteomes" id="UP000007517">
    <property type="component" value="Chromosome"/>
</dbReference>
<dbReference type="KEGG" id="bsd:BLASA_0776"/>
<feature type="transmembrane region" description="Helical" evidence="2">
    <location>
        <begin position="223"/>
        <end position="248"/>
    </location>
</feature>
<dbReference type="HOGENOM" id="CLU_648600_0_0_11"/>
<accession>H6RSH8</accession>
<keyword evidence="2" id="KW-0812">Transmembrane</keyword>
<feature type="transmembrane region" description="Helical" evidence="2">
    <location>
        <begin position="121"/>
        <end position="141"/>
    </location>
</feature>
<sequence>MPVATARIGLACLLMVASTVVWRRGEVFAGSVDPVVLGKALCALLALVLAFIAAQTAGADRQRLGTGTLWLLGIVLVGSVLGALEHGTLVASAVAAARVAVLGATVFFLSRAAPALQVLRAAVASCGLVAAFAAATGIPSLLGGRFFGGIPPLHPNGLALLAGVVVLWAAWRTVLGEARWRHALLGGGYLAVVWLTGSRTGLLMLALALVVMALHLRRPRVGLVVGGLVAVAVGSVVVVATGAVGGFVERDGVGTSTLESRFIAWSAAQSWAESWWQWVFGGGLSVKYIPVEGQWWDEQLLDSSWVSALVQAGLLGLATAGTWAMWTGLGALRAPRPHRVLCLGLLTFLLGRSLLESGLFDATPEFLLFIAVSLLVERGSRADLQEDLVAGPVESDRRARSVGRAAERSAPRAGSVVGSAGSVSGAD</sequence>
<evidence type="ECO:0000313" key="3">
    <source>
        <dbReference type="EMBL" id="CCG01729.1"/>
    </source>
</evidence>
<evidence type="ECO:0000313" key="4">
    <source>
        <dbReference type="Proteomes" id="UP000007517"/>
    </source>
</evidence>
<gene>
    <name evidence="3" type="ordered locus">BLASA_0776</name>
</gene>
<keyword evidence="4" id="KW-1185">Reference proteome</keyword>
<dbReference type="InterPro" id="IPR051533">
    <property type="entry name" value="WaaL-like"/>
</dbReference>
<feature type="transmembrane region" description="Helical" evidence="2">
    <location>
        <begin position="305"/>
        <end position="326"/>
    </location>
</feature>
<reference evidence="3 4" key="1">
    <citation type="journal article" date="2012" name="J. Bacteriol.">
        <title>Genome Sequence of Blastococcus saxobsidens DD2, a Stone-Inhabiting Bacterium.</title>
        <authorList>
            <person name="Chouaia B."/>
            <person name="Crotti E."/>
            <person name="Brusetti L."/>
            <person name="Daffonchio D."/>
            <person name="Essoussi I."/>
            <person name="Nouioui I."/>
            <person name="Sbissi I."/>
            <person name="Ghodhbane-Gtari F."/>
            <person name="Gtari M."/>
            <person name="Vacherie B."/>
            <person name="Barbe V."/>
            <person name="Medigue C."/>
            <person name="Gury J."/>
            <person name="Pujic P."/>
            <person name="Normand P."/>
        </authorList>
    </citation>
    <scope>NUCLEOTIDE SEQUENCE [LARGE SCALE GENOMIC DNA]</scope>
    <source>
        <strain evidence="3 4">DD2</strain>
    </source>
</reference>
<feature type="region of interest" description="Disordered" evidence="1">
    <location>
        <begin position="395"/>
        <end position="427"/>
    </location>
</feature>
<dbReference type="eggNOG" id="ENOG5033PZN">
    <property type="taxonomic scope" value="Bacteria"/>
</dbReference>
<dbReference type="PANTHER" id="PTHR37422">
    <property type="entry name" value="TEICHURONIC ACID BIOSYNTHESIS PROTEIN TUAE"/>
    <property type="match status" value="1"/>
</dbReference>
<feature type="transmembrane region" description="Helical" evidence="2">
    <location>
        <begin position="153"/>
        <end position="171"/>
    </location>
</feature>
<keyword evidence="2" id="KW-1133">Transmembrane helix</keyword>
<dbReference type="STRING" id="1146883.BLASA_0776"/>
<feature type="transmembrane region" description="Helical" evidence="2">
    <location>
        <begin position="201"/>
        <end position="216"/>
    </location>
</feature>
<dbReference type="PANTHER" id="PTHR37422:SF23">
    <property type="entry name" value="TEICHURONIC ACID BIOSYNTHESIS PROTEIN TUAE"/>
    <property type="match status" value="1"/>
</dbReference>
<evidence type="ECO:0000256" key="1">
    <source>
        <dbReference type="SAM" id="MobiDB-lite"/>
    </source>
</evidence>
<dbReference type="AlphaFoldDB" id="H6RSH8"/>
<evidence type="ECO:0008006" key="5">
    <source>
        <dbReference type="Google" id="ProtNLM"/>
    </source>
</evidence>
<proteinExistence type="predicted"/>
<organism evidence="3 4">
    <name type="scientific">Blastococcus saxobsidens (strain DD2)</name>
    <dbReference type="NCBI Taxonomy" id="1146883"/>
    <lineage>
        <taxon>Bacteria</taxon>
        <taxon>Bacillati</taxon>
        <taxon>Actinomycetota</taxon>
        <taxon>Actinomycetes</taxon>
        <taxon>Geodermatophilales</taxon>
        <taxon>Geodermatophilaceae</taxon>
        <taxon>Blastococcus</taxon>
    </lineage>
</organism>
<feature type="transmembrane region" description="Helical" evidence="2">
    <location>
        <begin position="35"/>
        <end position="54"/>
    </location>
</feature>
<feature type="transmembrane region" description="Helical" evidence="2">
    <location>
        <begin position="90"/>
        <end position="109"/>
    </location>
</feature>
<reference evidence="4" key="2">
    <citation type="submission" date="2012-02" db="EMBL/GenBank/DDBJ databases">
        <title>Complete genome sequence of Blastococcus saxobsidens strain DD2.</title>
        <authorList>
            <person name="Genoscope."/>
        </authorList>
    </citation>
    <scope>NUCLEOTIDE SEQUENCE [LARGE SCALE GENOMIC DNA]</scope>
    <source>
        <strain evidence="4">DD2</strain>
    </source>
</reference>
<evidence type="ECO:0000256" key="2">
    <source>
        <dbReference type="SAM" id="Phobius"/>
    </source>
</evidence>
<name>H6RSH8_BLASD</name>
<dbReference type="OrthoDB" id="5186562at2"/>
<feature type="compositionally biased region" description="Low complexity" evidence="1">
    <location>
        <begin position="413"/>
        <end position="427"/>
    </location>
</feature>
<feature type="transmembrane region" description="Helical" evidence="2">
    <location>
        <begin position="66"/>
        <end position="84"/>
    </location>
</feature>
<protein>
    <recommendedName>
        <fullName evidence="5">O-antigen ligase family protein</fullName>
    </recommendedName>
</protein>
<dbReference type="RefSeq" id="WP_014374638.1">
    <property type="nucleotide sequence ID" value="NC_016943.1"/>
</dbReference>